<protein>
    <submittedName>
        <fullName evidence="5">AraC family transcriptional regulator</fullName>
    </submittedName>
</protein>
<reference evidence="5 6" key="1">
    <citation type="submission" date="2024-03" db="EMBL/GenBank/DDBJ databases">
        <title>Human intestinal bacterial collection.</title>
        <authorList>
            <person name="Pauvert C."/>
            <person name="Hitch T.C.A."/>
            <person name="Clavel T."/>
        </authorList>
    </citation>
    <scope>NUCLEOTIDE SEQUENCE [LARGE SCALE GENOMIC DNA]</scope>
    <source>
        <strain evidence="5 6">CLA-AA-H95</strain>
    </source>
</reference>
<dbReference type="Gene3D" id="1.10.10.60">
    <property type="entry name" value="Homeodomain-like"/>
    <property type="match status" value="2"/>
</dbReference>
<dbReference type="RefSeq" id="WP_118698672.1">
    <property type="nucleotide sequence ID" value="NZ_JBBMEI010000012.1"/>
</dbReference>
<dbReference type="PANTHER" id="PTHR43280">
    <property type="entry name" value="ARAC-FAMILY TRANSCRIPTIONAL REGULATOR"/>
    <property type="match status" value="1"/>
</dbReference>
<dbReference type="InterPro" id="IPR018062">
    <property type="entry name" value="HTH_AraC-typ_CS"/>
</dbReference>
<dbReference type="Gene3D" id="2.60.120.10">
    <property type="entry name" value="Jelly Rolls"/>
    <property type="match status" value="1"/>
</dbReference>
<dbReference type="SMART" id="SM00342">
    <property type="entry name" value="HTH_ARAC"/>
    <property type="match status" value="1"/>
</dbReference>
<evidence type="ECO:0000313" key="6">
    <source>
        <dbReference type="Proteomes" id="UP001446032"/>
    </source>
</evidence>
<dbReference type="PROSITE" id="PS01124">
    <property type="entry name" value="HTH_ARAC_FAMILY_2"/>
    <property type="match status" value="1"/>
</dbReference>
<dbReference type="InterPro" id="IPR009057">
    <property type="entry name" value="Homeodomain-like_sf"/>
</dbReference>
<evidence type="ECO:0000256" key="2">
    <source>
        <dbReference type="ARBA" id="ARBA00023125"/>
    </source>
</evidence>
<proteinExistence type="predicted"/>
<dbReference type="InterPro" id="IPR003313">
    <property type="entry name" value="AraC-bd"/>
</dbReference>
<name>A0ABV1AI73_9FIRM</name>
<dbReference type="PROSITE" id="PS00041">
    <property type="entry name" value="HTH_ARAC_FAMILY_1"/>
    <property type="match status" value="1"/>
</dbReference>
<dbReference type="Pfam" id="PF12833">
    <property type="entry name" value="HTH_18"/>
    <property type="match status" value="1"/>
</dbReference>
<evidence type="ECO:0000256" key="1">
    <source>
        <dbReference type="ARBA" id="ARBA00023015"/>
    </source>
</evidence>
<dbReference type="CDD" id="cd02208">
    <property type="entry name" value="cupin_RmlC-like"/>
    <property type="match status" value="1"/>
</dbReference>
<keyword evidence="6" id="KW-1185">Reference proteome</keyword>
<dbReference type="InterPro" id="IPR020449">
    <property type="entry name" value="Tscrpt_reg_AraC-type_HTH"/>
</dbReference>
<dbReference type="SUPFAM" id="SSF51182">
    <property type="entry name" value="RmlC-like cupins"/>
    <property type="match status" value="1"/>
</dbReference>
<keyword evidence="3" id="KW-0804">Transcription</keyword>
<dbReference type="InterPro" id="IPR018060">
    <property type="entry name" value="HTH_AraC"/>
</dbReference>
<feature type="domain" description="HTH araC/xylS-type" evidence="4">
    <location>
        <begin position="198"/>
        <end position="296"/>
    </location>
</feature>
<evidence type="ECO:0000256" key="3">
    <source>
        <dbReference type="ARBA" id="ARBA00023163"/>
    </source>
</evidence>
<dbReference type="PANTHER" id="PTHR43280:SF27">
    <property type="entry name" value="TRANSCRIPTIONAL REGULATOR MTLR"/>
    <property type="match status" value="1"/>
</dbReference>
<evidence type="ECO:0000313" key="5">
    <source>
        <dbReference type="EMBL" id="MEQ2357850.1"/>
    </source>
</evidence>
<evidence type="ECO:0000259" key="4">
    <source>
        <dbReference type="PROSITE" id="PS01124"/>
    </source>
</evidence>
<comment type="caution">
    <text evidence="5">The sequence shown here is derived from an EMBL/GenBank/DDBJ whole genome shotgun (WGS) entry which is preliminary data.</text>
</comment>
<dbReference type="PRINTS" id="PR00032">
    <property type="entry name" value="HTHARAC"/>
</dbReference>
<dbReference type="InterPro" id="IPR011051">
    <property type="entry name" value="RmlC_Cupin_sf"/>
</dbReference>
<dbReference type="Proteomes" id="UP001446032">
    <property type="component" value="Unassembled WGS sequence"/>
</dbReference>
<sequence length="309" mass="36211">MLLEDLIITDTSKENVFELQENYPCCSRDMVITAGNSRVVPWHWHEELEILYVREGEIDYWTAGNCIRLRKSDGIFINTNVMHQVIFPQEMEDARSQVFMFRPEFLAEEGSLLHKKYICPVLYDHKFQAAVLRRESEMQRKVLEDMLEMDRIQDKKAFGYEMAFRNKIAEMWIDFIHMLGVEPETAKLRTSEKEERLKEMLAFIHKEYRNEISLSDIADAAKVSKREALRCFQEEIHISPGAYLKDYRLQMACTMLRNTSETITTVSQNCGFHSASYFGKVFRSQMGCTPYEFKNKTGTGNREGISEKN</sequence>
<keyword evidence="1" id="KW-0805">Transcription regulation</keyword>
<organism evidence="5 6">
    <name type="scientific">Blautia intestinihominis</name>
    <dbReference type="NCBI Taxonomy" id="3133152"/>
    <lineage>
        <taxon>Bacteria</taxon>
        <taxon>Bacillati</taxon>
        <taxon>Bacillota</taxon>
        <taxon>Clostridia</taxon>
        <taxon>Lachnospirales</taxon>
        <taxon>Lachnospiraceae</taxon>
        <taxon>Blautia</taxon>
    </lineage>
</organism>
<accession>A0ABV1AI73</accession>
<dbReference type="InterPro" id="IPR014710">
    <property type="entry name" value="RmlC-like_jellyroll"/>
</dbReference>
<dbReference type="Pfam" id="PF02311">
    <property type="entry name" value="AraC_binding"/>
    <property type="match status" value="1"/>
</dbReference>
<dbReference type="EMBL" id="JBBMEI010000012">
    <property type="protein sequence ID" value="MEQ2357850.1"/>
    <property type="molecule type" value="Genomic_DNA"/>
</dbReference>
<gene>
    <name evidence="5" type="ORF">WMO75_05750</name>
</gene>
<keyword evidence="2" id="KW-0238">DNA-binding</keyword>
<dbReference type="SUPFAM" id="SSF46689">
    <property type="entry name" value="Homeodomain-like"/>
    <property type="match status" value="2"/>
</dbReference>